<keyword evidence="6 8" id="KW-0627">Porphyrin biosynthesis</keyword>
<dbReference type="SUPFAM" id="SSF53850">
    <property type="entry name" value="Periplasmic binding protein-like II"/>
    <property type="match status" value="1"/>
</dbReference>
<dbReference type="AlphaFoldDB" id="A0A4R7S0E3"/>
<evidence type="ECO:0000256" key="3">
    <source>
        <dbReference type="ARBA" id="ARBA00005638"/>
    </source>
</evidence>
<dbReference type="EC" id="2.5.1.61" evidence="8"/>
<dbReference type="Pfam" id="PF03900">
    <property type="entry name" value="Porphobil_deamC"/>
    <property type="match status" value="1"/>
</dbReference>
<protein>
    <recommendedName>
        <fullName evidence="8">Porphobilinogen deaminase</fullName>
        <shortName evidence="8">PBG</shortName>
        <ecNumber evidence="8">2.5.1.61</ecNumber>
    </recommendedName>
    <alternativeName>
        <fullName evidence="8">Hydroxymethylbilane synthase</fullName>
        <shortName evidence="8">HMBS</shortName>
    </alternativeName>
    <alternativeName>
        <fullName evidence="8">Pre-uroporphyrinogen synthase</fullName>
    </alternativeName>
</protein>
<reference evidence="11 12" key="1">
    <citation type="submission" date="2019-03" db="EMBL/GenBank/DDBJ databases">
        <title>Genomic Encyclopedia of Archaeal and Bacterial Type Strains, Phase II (KMG-II): from individual species to whole genera.</title>
        <authorList>
            <person name="Goeker M."/>
        </authorList>
    </citation>
    <scope>NUCLEOTIDE SEQUENCE [LARGE SCALE GENOMIC DNA]</scope>
    <source>
        <strain evidence="11 12">ATCC 25309</strain>
    </source>
</reference>
<evidence type="ECO:0000256" key="2">
    <source>
        <dbReference type="ARBA" id="ARBA00004735"/>
    </source>
</evidence>
<gene>
    <name evidence="8" type="primary">hemC</name>
    <name evidence="11" type="ORF">EI77_01966</name>
</gene>
<evidence type="ECO:0000256" key="8">
    <source>
        <dbReference type="HAMAP-Rule" id="MF_00260"/>
    </source>
</evidence>
<dbReference type="GO" id="GO:0004418">
    <property type="term" value="F:hydroxymethylbilane synthase activity"/>
    <property type="evidence" value="ECO:0007669"/>
    <property type="project" value="UniProtKB-UniRule"/>
</dbReference>
<feature type="domain" description="Porphobilinogen deaminase N-terminal" evidence="9">
    <location>
        <begin position="6"/>
        <end position="227"/>
    </location>
</feature>
<name>A0A4R7S0E3_9BACT</name>
<dbReference type="Gene3D" id="3.40.190.10">
    <property type="entry name" value="Periplasmic binding protein-like II"/>
    <property type="match status" value="2"/>
</dbReference>
<evidence type="ECO:0000256" key="1">
    <source>
        <dbReference type="ARBA" id="ARBA00002869"/>
    </source>
</evidence>
<sequence>MSQPTLTLGTRGSELALTQTRMVTEALQAAHTQLNVVRQIIQTSGDKRQDLRFSEFNVVAHVDKGIFIKELEIALENSEIDAAVHSLKDVPSDLATGFVIAAVLPRAAIEDVLITREACTLETLPQGARVGTSSVRRAAQLKWLRPDVEIVEIRGNVPTRVKKVLGDQPLDAVLLAAAGLMRLGLMEGDRILIEGQTLSALTLDPVTFLPAAGQGAIAIECRSGDEVSIQAVRALNDAETEARVTVEREFLRLLGAGCQTPVGAHTWVNGDQMTMAVRVFNEADLSVAPVELEATGPVSDPKALAAELAKQVLG</sequence>
<dbReference type="NCBIfam" id="TIGR00212">
    <property type="entry name" value="hemC"/>
    <property type="match status" value="1"/>
</dbReference>
<dbReference type="InterPro" id="IPR022419">
    <property type="entry name" value="Porphobilin_deaminase_cofac_BS"/>
</dbReference>
<dbReference type="Proteomes" id="UP000295662">
    <property type="component" value="Unassembled WGS sequence"/>
</dbReference>
<dbReference type="InterPro" id="IPR000860">
    <property type="entry name" value="HemC"/>
</dbReference>
<comment type="cofactor">
    <cofactor evidence="8">
        <name>dipyrromethane</name>
        <dbReference type="ChEBI" id="CHEBI:60342"/>
    </cofactor>
    <text evidence="8">Binds 1 dipyrromethane group covalently.</text>
</comment>
<dbReference type="PROSITE" id="PS00533">
    <property type="entry name" value="PORPHOBILINOGEN_DEAM"/>
    <property type="match status" value="1"/>
</dbReference>
<comment type="miscellaneous">
    <text evidence="8">The porphobilinogen subunits are added to the dipyrromethane group.</text>
</comment>
<keyword evidence="12" id="KW-1185">Reference proteome</keyword>
<dbReference type="HAMAP" id="MF_00260">
    <property type="entry name" value="Porphobil_deam"/>
    <property type="match status" value="1"/>
</dbReference>
<evidence type="ECO:0000313" key="11">
    <source>
        <dbReference type="EMBL" id="TDU70848.1"/>
    </source>
</evidence>
<comment type="function">
    <text evidence="1 8">Tetrapolymerization of the monopyrrole PBG into the hydroxymethylbilane pre-uroporphyrinogen in several discrete steps.</text>
</comment>
<comment type="catalytic activity">
    <reaction evidence="7 8">
        <text>4 porphobilinogen + H2O = hydroxymethylbilane + 4 NH4(+)</text>
        <dbReference type="Rhea" id="RHEA:13185"/>
        <dbReference type="ChEBI" id="CHEBI:15377"/>
        <dbReference type="ChEBI" id="CHEBI:28938"/>
        <dbReference type="ChEBI" id="CHEBI:57845"/>
        <dbReference type="ChEBI" id="CHEBI:58126"/>
        <dbReference type="EC" id="2.5.1.61"/>
    </reaction>
</comment>
<evidence type="ECO:0000259" key="9">
    <source>
        <dbReference type="Pfam" id="PF01379"/>
    </source>
</evidence>
<comment type="pathway">
    <text evidence="2">Porphyrin-containing compound metabolism; protoporphyrin-IX biosynthesis; coproporphyrinogen-III from 5-aminolevulinate: step 2/4.</text>
</comment>
<evidence type="ECO:0000259" key="10">
    <source>
        <dbReference type="Pfam" id="PF03900"/>
    </source>
</evidence>
<proteinExistence type="inferred from homology"/>
<dbReference type="PIRSF" id="PIRSF001438">
    <property type="entry name" value="4pyrrol_synth_OHMeBilane_synth"/>
    <property type="match status" value="1"/>
</dbReference>
<dbReference type="Gene3D" id="3.30.160.40">
    <property type="entry name" value="Porphobilinogen deaminase, C-terminal domain"/>
    <property type="match status" value="1"/>
</dbReference>
<feature type="domain" description="Porphobilinogen deaminase C-terminal" evidence="10">
    <location>
        <begin position="243"/>
        <end position="313"/>
    </location>
</feature>
<dbReference type="SUPFAM" id="SSF54782">
    <property type="entry name" value="Porphobilinogen deaminase (hydroxymethylbilane synthase), C-terminal domain"/>
    <property type="match status" value="1"/>
</dbReference>
<comment type="subunit">
    <text evidence="4 8">Monomer.</text>
</comment>
<feature type="modified residue" description="S-(dipyrrolylmethanemethyl)cysteine" evidence="8">
    <location>
        <position position="258"/>
    </location>
</feature>
<evidence type="ECO:0000256" key="4">
    <source>
        <dbReference type="ARBA" id="ARBA00011245"/>
    </source>
</evidence>
<accession>A0A4R7S0E3</accession>
<evidence type="ECO:0000256" key="5">
    <source>
        <dbReference type="ARBA" id="ARBA00022679"/>
    </source>
</evidence>
<organism evidence="11 12">
    <name type="scientific">Prosthecobacter fusiformis</name>
    <dbReference type="NCBI Taxonomy" id="48464"/>
    <lineage>
        <taxon>Bacteria</taxon>
        <taxon>Pseudomonadati</taxon>
        <taxon>Verrucomicrobiota</taxon>
        <taxon>Verrucomicrobiia</taxon>
        <taxon>Verrucomicrobiales</taxon>
        <taxon>Verrucomicrobiaceae</taxon>
        <taxon>Prosthecobacter</taxon>
    </lineage>
</organism>
<dbReference type="PRINTS" id="PR00151">
    <property type="entry name" value="PORPHBDMNASE"/>
</dbReference>
<dbReference type="InterPro" id="IPR022418">
    <property type="entry name" value="Porphobilinogen_deaminase_C"/>
</dbReference>
<evidence type="ECO:0000313" key="12">
    <source>
        <dbReference type="Proteomes" id="UP000295662"/>
    </source>
</evidence>
<dbReference type="GO" id="GO:0006782">
    <property type="term" value="P:protoporphyrinogen IX biosynthetic process"/>
    <property type="evidence" value="ECO:0007669"/>
    <property type="project" value="UniProtKB-UniRule"/>
</dbReference>
<dbReference type="PANTHER" id="PTHR11557">
    <property type="entry name" value="PORPHOBILINOGEN DEAMINASE"/>
    <property type="match status" value="1"/>
</dbReference>
<comment type="caution">
    <text evidence="11">The sequence shown here is derived from an EMBL/GenBank/DDBJ whole genome shotgun (WGS) entry which is preliminary data.</text>
</comment>
<dbReference type="EMBL" id="SOCA01000003">
    <property type="protein sequence ID" value="TDU70848.1"/>
    <property type="molecule type" value="Genomic_DNA"/>
</dbReference>
<dbReference type="Pfam" id="PF01379">
    <property type="entry name" value="Porphobil_deam"/>
    <property type="match status" value="1"/>
</dbReference>
<evidence type="ECO:0000256" key="6">
    <source>
        <dbReference type="ARBA" id="ARBA00023244"/>
    </source>
</evidence>
<dbReference type="InterPro" id="IPR022417">
    <property type="entry name" value="Porphobilin_deaminase_N"/>
</dbReference>
<dbReference type="RefSeq" id="WP_166647158.1">
    <property type="nucleotide sequence ID" value="NZ_SOCA01000003.1"/>
</dbReference>
<evidence type="ECO:0000256" key="7">
    <source>
        <dbReference type="ARBA" id="ARBA00048169"/>
    </source>
</evidence>
<keyword evidence="5 8" id="KW-0808">Transferase</keyword>
<dbReference type="InterPro" id="IPR036803">
    <property type="entry name" value="Porphobilinogen_deaminase_C_sf"/>
</dbReference>
<dbReference type="FunFam" id="3.40.190.10:FF:000005">
    <property type="entry name" value="Porphobilinogen deaminase"/>
    <property type="match status" value="1"/>
</dbReference>
<dbReference type="GO" id="GO:0005737">
    <property type="term" value="C:cytoplasm"/>
    <property type="evidence" value="ECO:0007669"/>
    <property type="project" value="UniProtKB-UniRule"/>
</dbReference>
<comment type="similarity">
    <text evidence="3 8">Belongs to the HMBS family.</text>
</comment>
<dbReference type="PANTHER" id="PTHR11557:SF0">
    <property type="entry name" value="PORPHOBILINOGEN DEAMINASE"/>
    <property type="match status" value="1"/>
</dbReference>